<evidence type="ECO:0000313" key="2">
    <source>
        <dbReference type="Proteomes" id="UP000321794"/>
    </source>
</evidence>
<reference evidence="1 2" key="1">
    <citation type="submission" date="2019-07" db="EMBL/GenBank/DDBJ databases">
        <title>Whole genome shotgun sequence of Lactobacillus zymae NBRC 107157.</title>
        <authorList>
            <person name="Hosoyama A."/>
            <person name="Uohara A."/>
            <person name="Ohji S."/>
            <person name="Ichikawa N."/>
        </authorList>
    </citation>
    <scope>NUCLEOTIDE SEQUENCE [LARGE SCALE GENOMIC DNA]</scope>
    <source>
        <strain evidence="1 2">NBRC 107157</strain>
    </source>
</reference>
<sequence length="69" mass="8110">MGFLEQYIQPGWSIRSLTSEEKKVFGKYQNEDWIHVDCKVNCYGGIDTGRSIWIRQDWLEAVKAGYYMA</sequence>
<dbReference type="Proteomes" id="UP000321794">
    <property type="component" value="Unassembled WGS sequence"/>
</dbReference>
<dbReference type="EMBL" id="BJZK01000028">
    <property type="protein sequence ID" value="GEO72837.1"/>
    <property type="molecule type" value="Genomic_DNA"/>
</dbReference>
<organism evidence="1 2">
    <name type="scientific">Levilactobacillus zymae</name>
    <dbReference type="NCBI Taxonomy" id="267363"/>
    <lineage>
        <taxon>Bacteria</taxon>
        <taxon>Bacillati</taxon>
        <taxon>Bacillota</taxon>
        <taxon>Bacilli</taxon>
        <taxon>Lactobacillales</taxon>
        <taxon>Lactobacillaceae</taxon>
        <taxon>Levilactobacillus</taxon>
    </lineage>
</organism>
<keyword evidence="2" id="KW-1185">Reference proteome</keyword>
<evidence type="ECO:0000313" key="1">
    <source>
        <dbReference type="EMBL" id="GEO72837.1"/>
    </source>
</evidence>
<name>A0ABQ0X3F0_9LACO</name>
<comment type="caution">
    <text evidence="1">The sequence shown here is derived from an EMBL/GenBank/DDBJ whole genome shotgun (WGS) entry which is preliminary data.</text>
</comment>
<gene>
    <name evidence="1" type="ORF">LZY01_20050</name>
</gene>
<proteinExistence type="predicted"/>
<accession>A0ABQ0X3F0</accession>
<protein>
    <recommendedName>
        <fullName evidence="3">Phage protein</fullName>
    </recommendedName>
</protein>
<evidence type="ECO:0008006" key="3">
    <source>
        <dbReference type="Google" id="ProtNLM"/>
    </source>
</evidence>